<dbReference type="EMBL" id="JBHLWQ010000144">
    <property type="protein sequence ID" value="MFC0201659.1"/>
    <property type="molecule type" value="Genomic_DNA"/>
</dbReference>
<dbReference type="Proteomes" id="UP001589795">
    <property type="component" value="Unassembled WGS sequence"/>
</dbReference>
<keyword evidence="3" id="KW-1185">Reference proteome</keyword>
<dbReference type="PANTHER" id="PTHR36110">
    <property type="entry name" value="RING-CLEAVING DIOXYGENASE MHQE-RELATED"/>
    <property type="match status" value="1"/>
</dbReference>
<dbReference type="InterPro" id="IPR029058">
    <property type="entry name" value="AB_hydrolase_fold"/>
</dbReference>
<gene>
    <name evidence="2" type="ORF">ACFFIZ_15450</name>
</gene>
<sequence length="501" mass="53458">MTSGLHHVTAVTRDVQANVDFWMGFLGLSLVKQTAGFEDARQLHLFYGDAAGSPGSLVSFLVWQDGAPGRVGHGQVAEIALAIPRARIGDWLTRAMQHGLRVEGPVREFGAPVLRLKDPDGIIVKLVGTDITDGGWPAAPVRLAGVTIWSGDAAATASFLSRFGYRADAVEGGVTRMVSDNDVLDIRDAGGFVPGIPGTGIIDHVALRMPDVAAIAAHRDALTEVTVHDRLYFTSLYVREPANTLIELATDGPGMAVDEAPDALGRTLKVPPHVDDDTDLRLHLPQFARPGEERRPMRDLPFIHRIHAPEDADGSTLLLLHGTGGSETDLMPLAHRIAPRATLIGVRGRSTEEGVARFFRRLSMTSFDQADIRSEAAAFAAFWDGALAAYGIDADRLTVLGYSNGANFAGAVMALHPRLIRRAILMRPMAVLEPQPVADLSGVSVLTLQGAQDPYGAHAPALNDWLAASGADLDAQVVPAGHEIGADDMVRAQAWLSRNAA</sequence>
<dbReference type="SUPFAM" id="SSF54593">
    <property type="entry name" value="Glyoxalase/Bleomycin resistance protein/Dihydroxybiphenyl dioxygenase"/>
    <property type="match status" value="1"/>
</dbReference>
<organism evidence="2 3">
    <name type="scientific">Paracoccus rhizosphaerae</name>
    <dbReference type="NCBI Taxonomy" id="1133347"/>
    <lineage>
        <taxon>Bacteria</taxon>
        <taxon>Pseudomonadati</taxon>
        <taxon>Pseudomonadota</taxon>
        <taxon>Alphaproteobacteria</taxon>
        <taxon>Rhodobacterales</taxon>
        <taxon>Paracoccaceae</taxon>
        <taxon>Paracoccus</taxon>
    </lineage>
</organism>
<dbReference type="InterPro" id="IPR004360">
    <property type="entry name" value="Glyas_Fos-R_dOase_dom"/>
</dbReference>
<evidence type="ECO:0000313" key="3">
    <source>
        <dbReference type="Proteomes" id="UP001589795"/>
    </source>
</evidence>
<dbReference type="Gene3D" id="3.10.180.10">
    <property type="entry name" value="2,3-Dihydroxybiphenyl 1,2-Dioxygenase, domain 1"/>
    <property type="match status" value="2"/>
</dbReference>
<accession>A0ABV6CLN2</accession>
<dbReference type="SUPFAM" id="SSF53474">
    <property type="entry name" value="alpha/beta-Hydrolases"/>
    <property type="match status" value="1"/>
</dbReference>
<evidence type="ECO:0000313" key="2">
    <source>
        <dbReference type="EMBL" id="MFC0201659.1"/>
    </source>
</evidence>
<feature type="domain" description="VOC" evidence="1">
    <location>
        <begin position="4"/>
        <end position="129"/>
    </location>
</feature>
<dbReference type="InterPro" id="IPR052537">
    <property type="entry name" value="Extradiol_RC_dioxygenase"/>
</dbReference>
<evidence type="ECO:0000259" key="1">
    <source>
        <dbReference type="PROSITE" id="PS51819"/>
    </source>
</evidence>
<comment type="caution">
    <text evidence="2">The sequence shown here is derived from an EMBL/GenBank/DDBJ whole genome shotgun (WGS) entry which is preliminary data.</text>
</comment>
<reference evidence="2 3" key="1">
    <citation type="submission" date="2024-09" db="EMBL/GenBank/DDBJ databases">
        <authorList>
            <person name="Sun Q."/>
            <person name="Mori K."/>
        </authorList>
    </citation>
    <scope>NUCLEOTIDE SEQUENCE [LARGE SCALE GENOMIC DNA]</scope>
    <source>
        <strain evidence="2 3">CCM 7904</strain>
    </source>
</reference>
<dbReference type="Pfam" id="PF00903">
    <property type="entry name" value="Glyoxalase"/>
    <property type="match status" value="1"/>
</dbReference>
<proteinExistence type="predicted"/>
<dbReference type="RefSeq" id="WP_265506815.1">
    <property type="nucleotide sequence ID" value="NZ_JAOTBE010000018.1"/>
</dbReference>
<dbReference type="Gene3D" id="3.40.50.1820">
    <property type="entry name" value="alpha/beta hydrolase"/>
    <property type="match status" value="1"/>
</dbReference>
<dbReference type="InterPro" id="IPR037523">
    <property type="entry name" value="VOC_core"/>
</dbReference>
<dbReference type="PROSITE" id="PS51819">
    <property type="entry name" value="VOC"/>
    <property type="match status" value="1"/>
</dbReference>
<dbReference type="InterPro" id="IPR029068">
    <property type="entry name" value="Glyas_Bleomycin-R_OHBP_Dase"/>
</dbReference>
<protein>
    <submittedName>
        <fullName evidence="2">VOC family protein</fullName>
    </submittedName>
</protein>
<dbReference type="PANTHER" id="PTHR36110:SF2">
    <property type="entry name" value="RING-CLEAVING DIOXYGENASE MHQE-RELATED"/>
    <property type="match status" value="1"/>
</dbReference>
<name>A0ABV6CLN2_9RHOB</name>